<name>A0ABT9XQU4_9BACI</name>
<reference evidence="2 3" key="1">
    <citation type="submission" date="2023-07" db="EMBL/GenBank/DDBJ databases">
        <title>Genomic Encyclopedia of Type Strains, Phase IV (KMG-IV): sequencing the most valuable type-strain genomes for metagenomic binning, comparative biology and taxonomic classification.</title>
        <authorList>
            <person name="Goeker M."/>
        </authorList>
    </citation>
    <scope>NUCLEOTIDE SEQUENCE [LARGE SCALE GENOMIC DNA]</scope>
    <source>
        <strain evidence="2 3">DSM 27594</strain>
    </source>
</reference>
<accession>A0ABT9XQU4</accession>
<dbReference type="EMBL" id="JAUSTW010000001">
    <property type="protein sequence ID" value="MDQ0197876.1"/>
    <property type="molecule type" value="Genomic_DNA"/>
</dbReference>
<evidence type="ECO:0000313" key="3">
    <source>
        <dbReference type="Proteomes" id="UP001224122"/>
    </source>
</evidence>
<evidence type="ECO:0000256" key="1">
    <source>
        <dbReference type="SAM" id="MobiDB-lite"/>
    </source>
</evidence>
<dbReference type="Proteomes" id="UP001224122">
    <property type="component" value="Unassembled WGS sequence"/>
</dbReference>
<feature type="compositionally biased region" description="Polar residues" evidence="1">
    <location>
        <begin position="17"/>
        <end position="26"/>
    </location>
</feature>
<evidence type="ECO:0000313" key="2">
    <source>
        <dbReference type="EMBL" id="MDQ0197876.1"/>
    </source>
</evidence>
<proteinExistence type="predicted"/>
<organism evidence="2 3">
    <name type="scientific">Neobacillus ginsengisoli</name>
    <dbReference type="NCBI Taxonomy" id="904295"/>
    <lineage>
        <taxon>Bacteria</taxon>
        <taxon>Bacillati</taxon>
        <taxon>Bacillota</taxon>
        <taxon>Bacilli</taxon>
        <taxon>Bacillales</taxon>
        <taxon>Bacillaceae</taxon>
        <taxon>Neobacillus</taxon>
    </lineage>
</organism>
<protein>
    <submittedName>
        <fullName evidence="2">Uncharacterized protein</fullName>
    </submittedName>
</protein>
<feature type="compositionally biased region" description="Basic and acidic residues" evidence="1">
    <location>
        <begin position="1"/>
        <end position="13"/>
    </location>
</feature>
<dbReference type="RefSeq" id="WP_307404981.1">
    <property type="nucleotide sequence ID" value="NZ_JAUSTW010000001.1"/>
</dbReference>
<gene>
    <name evidence="2" type="ORF">J2S10_000981</name>
</gene>
<keyword evidence="3" id="KW-1185">Reference proteome</keyword>
<sequence length="45" mass="5157">MGMKPYKKEDEKAVVGSSEQEQWENSNQDERLPEFDVIGTALNDI</sequence>
<comment type="caution">
    <text evidence="2">The sequence shown here is derived from an EMBL/GenBank/DDBJ whole genome shotgun (WGS) entry which is preliminary data.</text>
</comment>
<feature type="region of interest" description="Disordered" evidence="1">
    <location>
        <begin position="1"/>
        <end position="32"/>
    </location>
</feature>